<accession>A0A0F4XUP7</accession>
<comment type="caution">
    <text evidence="5">The sequence shown here is derived from an EMBL/GenBank/DDBJ whole genome shotgun (WGS) entry which is preliminary data.</text>
</comment>
<dbReference type="GO" id="GO:0032259">
    <property type="term" value="P:methylation"/>
    <property type="evidence" value="ECO:0007669"/>
    <property type="project" value="UniProtKB-KW"/>
</dbReference>
<evidence type="ECO:0000256" key="2">
    <source>
        <dbReference type="ARBA" id="ARBA00022603"/>
    </source>
</evidence>
<comment type="similarity">
    <text evidence="1">Belongs to the methyltransferase superfamily.</text>
</comment>
<dbReference type="PATRIC" id="fig|132476.4.peg.2293"/>
<evidence type="ECO:0000313" key="6">
    <source>
        <dbReference type="Proteomes" id="UP000033662"/>
    </source>
</evidence>
<reference evidence="5 6" key="1">
    <citation type="submission" date="2015-03" db="EMBL/GenBank/DDBJ databases">
        <title>Pseudomonas fluorescens 1855-344 Genome sequencing and assembly.</title>
        <authorList>
            <person name="Eng W.W.H."/>
            <person name="Gan H.M."/>
            <person name="Savka M.A."/>
        </authorList>
    </citation>
    <scope>NUCLEOTIDE SEQUENCE [LARGE SCALE GENOMIC DNA]</scope>
    <source>
        <strain evidence="5 6">1855-344</strain>
    </source>
</reference>
<sequence>MTVIHKAAQIGYSAEASTYTQGRPDYPSEIQAWLSSALEISPGSTVIELGAGTGKFTRLLGSMAINAIAIEPVEAMRIEFAKHLPNTRILEGTAESIPLETGTAQALVCAQAFHWFANETALQEIHRVLKPGGRLGLIWNVRDESVDWVADITKIITPFEGDTPRFHTGNWRRPFNGLYFSEPELTCFSYTHAGSPETVILDRFLSVSFIAALPDAEKKQVADQLRALIQTHPALRGRKHIEFPYQTHAYSCRRLD</sequence>
<dbReference type="Gene3D" id="3.40.50.150">
    <property type="entry name" value="Vaccinia Virus protein VP39"/>
    <property type="match status" value="1"/>
</dbReference>
<proteinExistence type="inferred from homology"/>
<dbReference type="Proteomes" id="UP000033662">
    <property type="component" value="Unassembled WGS sequence"/>
</dbReference>
<evidence type="ECO:0000259" key="4">
    <source>
        <dbReference type="Pfam" id="PF08241"/>
    </source>
</evidence>
<name>A0A0F4XUP7_9PSED</name>
<keyword evidence="3 5" id="KW-0808">Transferase</keyword>
<protein>
    <submittedName>
        <fullName evidence="5">SAM-dependent methyltransferase</fullName>
    </submittedName>
</protein>
<dbReference type="SUPFAM" id="SSF53335">
    <property type="entry name" value="S-adenosyl-L-methionine-dependent methyltransferases"/>
    <property type="match status" value="1"/>
</dbReference>
<dbReference type="PANTHER" id="PTHR44942:SF4">
    <property type="entry name" value="METHYLTRANSFERASE TYPE 11 DOMAIN-CONTAINING PROTEIN"/>
    <property type="match status" value="1"/>
</dbReference>
<dbReference type="InterPro" id="IPR029063">
    <property type="entry name" value="SAM-dependent_MTases_sf"/>
</dbReference>
<dbReference type="EMBL" id="JZXC01000002">
    <property type="protein sequence ID" value="KKA09550.1"/>
    <property type="molecule type" value="Genomic_DNA"/>
</dbReference>
<keyword evidence="2 5" id="KW-0489">Methyltransferase</keyword>
<evidence type="ECO:0000313" key="5">
    <source>
        <dbReference type="EMBL" id="KKA09550.1"/>
    </source>
</evidence>
<dbReference type="OrthoDB" id="9797252at2"/>
<evidence type="ECO:0000256" key="1">
    <source>
        <dbReference type="ARBA" id="ARBA00008361"/>
    </source>
</evidence>
<dbReference type="InterPro" id="IPR051052">
    <property type="entry name" value="Diverse_substrate_MTase"/>
</dbReference>
<dbReference type="Pfam" id="PF08241">
    <property type="entry name" value="Methyltransf_11"/>
    <property type="match status" value="1"/>
</dbReference>
<gene>
    <name evidence="5" type="ORF">VP02_03260</name>
</gene>
<feature type="domain" description="Methyltransferase type 11" evidence="4">
    <location>
        <begin position="48"/>
        <end position="135"/>
    </location>
</feature>
<dbReference type="AlphaFoldDB" id="A0A0F4XUP7"/>
<dbReference type="PANTHER" id="PTHR44942">
    <property type="entry name" value="METHYLTRANSF_11 DOMAIN-CONTAINING PROTEIN"/>
    <property type="match status" value="1"/>
</dbReference>
<dbReference type="GO" id="GO:0008757">
    <property type="term" value="F:S-adenosylmethionine-dependent methyltransferase activity"/>
    <property type="evidence" value="ECO:0007669"/>
    <property type="project" value="InterPro"/>
</dbReference>
<dbReference type="InterPro" id="IPR013216">
    <property type="entry name" value="Methyltransf_11"/>
</dbReference>
<organism evidence="5 6">
    <name type="scientific">Pseudomonas kilonensis</name>
    <dbReference type="NCBI Taxonomy" id="132476"/>
    <lineage>
        <taxon>Bacteria</taxon>
        <taxon>Pseudomonadati</taxon>
        <taxon>Pseudomonadota</taxon>
        <taxon>Gammaproteobacteria</taxon>
        <taxon>Pseudomonadales</taxon>
        <taxon>Pseudomonadaceae</taxon>
        <taxon>Pseudomonas</taxon>
    </lineage>
</organism>
<evidence type="ECO:0000256" key="3">
    <source>
        <dbReference type="ARBA" id="ARBA00022679"/>
    </source>
</evidence>
<dbReference type="CDD" id="cd02440">
    <property type="entry name" value="AdoMet_MTases"/>
    <property type="match status" value="1"/>
</dbReference>